<comment type="caution">
    <text evidence="2">The sequence shown here is derived from an EMBL/GenBank/DDBJ whole genome shotgun (WGS) entry which is preliminary data.</text>
</comment>
<keyword evidence="3" id="KW-1185">Reference proteome</keyword>
<sequence length="238" mass="26191">MNRLFKSLFKALFVTVIPFAIFSSNYQIEGAAADVSNTSTELRPETIESDIPQEGKYDVMLDSVCGPLTYYNQSDTRWGNYLWGGRDPLVTYGCGPTVMAMIITSLTGNQVLPTDVANWAAANNSWCPGQGSYHRLIPDSASAYGLSARSIKNYTAEGIKNVLDSGQLVVALMRKGHFTQQGHFIIITSYTADGTFHIADSNNYNNTKHNWDPELILYELNHRASNGGPLWAIAPPNS</sequence>
<dbReference type="RefSeq" id="WP_346064768.1">
    <property type="nucleotide sequence ID" value="NZ_BRPJ01000019.1"/>
</dbReference>
<organism evidence="2 3">
    <name type="scientific">Lacrimispora amygdalina</name>
    <dbReference type="NCBI Taxonomy" id="253257"/>
    <lineage>
        <taxon>Bacteria</taxon>
        <taxon>Bacillati</taxon>
        <taxon>Bacillota</taxon>
        <taxon>Clostridia</taxon>
        <taxon>Lachnospirales</taxon>
        <taxon>Lachnospiraceae</taxon>
        <taxon>Lacrimispora</taxon>
    </lineage>
</organism>
<evidence type="ECO:0000313" key="3">
    <source>
        <dbReference type="Proteomes" id="UP001419084"/>
    </source>
</evidence>
<name>A0ABQ5M3L5_9FIRM</name>
<proteinExistence type="predicted"/>
<protein>
    <recommendedName>
        <fullName evidence="1">Peptidase C39-like domain-containing protein</fullName>
    </recommendedName>
</protein>
<reference evidence="2 3" key="1">
    <citation type="journal article" date="2024" name="Int. J. Syst. Evol. Microbiol.">
        <title>Lacrimispora brassicae sp. nov. isolated from fermented cabbage, and proposal of Clostridium indicum Gundawar et al. 2019 and Clostridium methoxybenzovorans Mechichi et al. 1999 as heterotypic synonyms of Lacrimispora amygdalina (Parshina et al. 2003) Haas and Blanchard 2020 and Lacrimispora indolis (McClung and McCoy 1957) Haas and Blanchard 2020, respectively.</title>
        <authorList>
            <person name="Kobayashi H."/>
            <person name="Tanizawa Y."/>
            <person name="Sakamoto M."/>
            <person name="Ohkuma M."/>
            <person name="Tohno M."/>
        </authorList>
    </citation>
    <scope>NUCLEOTIDE SEQUENCE [LARGE SCALE GENOMIC DNA]</scope>
    <source>
        <strain evidence="2 3">DSM 12857</strain>
    </source>
</reference>
<dbReference type="EMBL" id="BRPJ01000019">
    <property type="protein sequence ID" value="GLB29135.1"/>
    <property type="molecule type" value="Genomic_DNA"/>
</dbReference>
<dbReference type="Pfam" id="PF13529">
    <property type="entry name" value="Peptidase_C39_2"/>
    <property type="match status" value="1"/>
</dbReference>
<evidence type="ECO:0000313" key="2">
    <source>
        <dbReference type="EMBL" id="GLB29135.1"/>
    </source>
</evidence>
<accession>A0ABQ5M3L5</accession>
<dbReference type="Gene3D" id="3.90.70.10">
    <property type="entry name" value="Cysteine proteinases"/>
    <property type="match status" value="1"/>
</dbReference>
<dbReference type="InterPro" id="IPR039564">
    <property type="entry name" value="Peptidase_C39-like"/>
</dbReference>
<feature type="domain" description="Peptidase C39-like" evidence="1">
    <location>
        <begin position="69"/>
        <end position="202"/>
    </location>
</feature>
<dbReference type="Proteomes" id="UP001419084">
    <property type="component" value="Unassembled WGS sequence"/>
</dbReference>
<evidence type="ECO:0000259" key="1">
    <source>
        <dbReference type="Pfam" id="PF13529"/>
    </source>
</evidence>
<gene>
    <name evidence="2" type="ORF">LAD12857_10580</name>
</gene>